<sequence length="444" mass="50333">MRPRTMAPVLPTELIELIVESLGDQERISSLLSLCSTARWFVNCSQRHIFRKVTLHHPVSRAKPGTLRVHLDGYRKAILFAKTVKRRPDLALYVEQLVYWMPSDAMWKTREDFPIVLEALERMSNVSTLTTGFDQYILVPPRPQSGQSIAAWYTTIASLIQRPTVTRLILRNLFLLPLDILTKAPQLQTLEAYSTQLESSPSSATGLQLKTLTLDGPYSIFVGRDAENSCHLLGLPTLVDLGISVGCPRLDDRRLYPLRLCRTLRSLTVHYIDDIFTPTMRCPLDELNPSSFLTLTHLTIKITHKITALGNSLYINPRIYLPACGALRQLSKLKTMVLHIYFGPYSRAELRLLGRTSYRLGDYNPSQRADMYDVVSDRSTFPVLREFLVNIHIRSQVLPGDEWARGMADNFCRGFKAAIEPIMIDHVVDLGARGSPIQFVLNID</sequence>
<name>A0A4Y7RZD6_COPMI</name>
<keyword evidence="2" id="KW-1185">Reference proteome</keyword>
<accession>A0A4Y7RZD6</accession>
<reference evidence="1 2" key="1">
    <citation type="journal article" date="2019" name="Nat. Ecol. Evol.">
        <title>Megaphylogeny resolves global patterns of mushroom evolution.</title>
        <authorList>
            <person name="Varga T."/>
            <person name="Krizsan K."/>
            <person name="Foldi C."/>
            <person name="Dima B."/>
            <person name="Sanchez-Garcia M."/>
            <person name="Sanchez-Ramirez S."/>
            <person name="Szollosi G.J."/>
            <person name="Szarkandi J.G."/>
            <person name="Papp V."/>
            <person name="Albert L."/>
            <person name="Andreopoulos W."/>
            <person name="Angelini C."/>
            <person name="Antonin V."/>
            <person name="Barry K.W."/>
            <person name="Bougher N.L."/>
            <person name="Buchanan P."/>
            <person name="Buyck B."/>
            <person name="Bense V."/>
            <person name="Catcheside P."/>
            <person name="Chovatia M."/>
            <person name="Cooper J."/>
            <person name="Damon W."/>
            <person name="Desjardin D."/>
            <person name="Finy P."/>
            <person name="Geml J."/>
            <person name="Haridas S."/>
            <person name="Hughes K."/>
            <person name="Justo A."/>
            <person name="Karasinski D."/>
            <person name="Kautmanova I."/>
            <person name="Kiss B."/>
            <person name="Kocsube S."/>
            <person name="Kotiranta H."/>
            <person name="LaButti K.M."/>
            <person name="Lechner B.E."/>
            <person name="Liimatainen K."/>
            <person name="Lipzen A."/>
            <person name="Lukacs Z."/>
            <person name="Mihaltcheva S."/>
            <person name="Morgado L.N."/>
            <person name="Niskanen T."/>
            <person name="Noordeloos M.E."/>
            <person name="Ohm R.A."/>
            <person name="Ortiz-Santana B."/>
            <person name="Ovrebo C."/>
            <person name="Racz N."/>
            <person name="Riley R."/>
            <person name="Savchenko A."/>
            <person name="Shiryaev A."/>
            <person name="Soop K."/>
            <person name="Spirin V."/>
            <person name="Szebenyi C."/>
            <person name="Tomsovsky M."/>
            <person name="Tulloss R.E."/>
            <person name="Uehling J."/>
            <person name="Grigoriev I.V."/>
            <person name="Vagvolgyi C."/>
            <person name="Papp T."/>
            <person name="Martin F.M."/>
            <person name="Miettinen O."/>
            <person name="Hibbett D.S."/>
            <person name="Nagy L.G."/>
        </authorList>
    </citation>
    <scope>NUCLEOTIDE SEQUENCE [LARGE SCALE GENOMIC DNA]</scope>
    <source>
        <strain evidence="1 2">FP101781</strain>
    </source>
</reference>
<gene>
    <name evidence="1" type="ORF">FA13DRAFT_1782596</name>
</gene>
<organism evidence="1 2">
    <name type="scientific">Coprinellus micaceus</name>
    <name type="common">Glistening ink-cap mushroom</name>
    <name type="synonym">Coprinus micaceus</name>
    <dbReference type="NCBI Taxonomy" id="71717"/>
    <lineage>
        <taxon>Eukaryota</taxon>
        <taxon>Fungi</taxon>
        <taxon>Dikarya</taxon>
        <taxon>Basidiomycota</taxon>
        <taxon>Agaricomycotina</taxon>
        <taxon>Agaricomycetes</taxon>
        <taxon>Agaricomycetidae</taxon>
        <taxon>Agaricales</taxon>
        <taxon>Agaricineae</taxon>
        <taxon>Psathyrellaceae</taxon>
        <taxon>Coprinellus</taxon>
    </lineage>
</organism>
<comment type="caution">
    <text evidence="1">The sequence shown here is derived from an EMBL/GenBank/DDBJ whole genome shotgun (WGS) entry which is preliminary data.</text>
</comment>
<dbReference type="AlphaFoldDB" id="A0A4Y7RZD6"/>
<protein>
    <recommendedName>
        <fullName evidence="3">F-box domain-containing protein</fullName>
    </recommendedName>
</protein>
<evidence type="ECO:0000313" key="1">
    <source>
        <dbReference type="EMBL" id="TEB14395.1"/>
    </source>
</evidence>
<evidence type="ECO:0008006" key="3">
    <source>
        <dbReference type="Google" id="ProtNLM"/>
    </source>
</evidence>
<dbReference type="STRING" id="71717.A0A4Y7RZD6"/>
<dbReference type="OrthoDB" id="2993982at2759"/>
<evidence type="ECO:0000313" key="2">
    <source>
        <dbReference type="Proteomes" id="UP000298030"/>
    </source>
</evidence>
<dbReference type="Proteomes" id="UP000298030">
    <property type="component" value="Unassembled WGS sequence"/>
</dbReference>
<proteinExistence type="predicted"/>
<dbReference type="EMBL" id="QPFP01000391">
    <property type="protein sequence ID" value="TEB14395.1"/>
    <property type="molecule type" value="Genomic_DNA"/>
</dbReference>